<evidence type="ECO:0000313" key="3">
    <source>
        <dbReference type="EMBL" id="NMF55978.1"/>
    </source>
</evidence>
<comment type="caution">
    <text evidence="3">The sequence shown here is derived from an EMBL/GenBank/DDBJ whole genome shotgun (WGS) entry which is preliminary data.</text>
</comment>
<dbReference type="RefSeq" id="WP_169277609.1">
    <property type="nucleotide sequence ID" value="NZ_JABBCP010000004.1"/>
</dbReference>
<reference evidence="3 4" key="1">
    <citation type="submission" date="2020-04" db="EMBL/GenBank/DDBJ databases">
        <title>Collinsella sp. KGMB02528 nov., an anaerobic actinobacterium isolated from human feces.</title>
        <authorList>
            <person name="Han K.-I."/>
            <person name="Eom M.K."/>
            <person name="Kim J.-S."/>
            <person name="Lee K.C."/>
            <person name="Suh M.K."/>
            <person name="Park S.-H."/>
            <person name="Lee J.H."/>
            <person name="Kang S.W."/>
            <person name="Park J.-E."/>
            <person name="Oh B.S."/>
            <person name="Yu S.Y."/>
            <person name="Choi S.-H."/>
            <person name="Lee D.H."/>
            <person name="Yoon H."/>
            <person name="Kim B.-Y."/>
            <person name="Lee J.H."/>
            <person name="Lee J.-S."/>
        </authorList>
    </citation>
    <scope>NUCLEOTIDE SEQUENCE [LARGE SCALE GENOMIC DNA]</scope>
    <source>
        <strain evidence="3 4">KGMB02528</strain>
    </source>
</reference>
<organism evidence="3 4">
    <name type="scientific">Collinsella acetigenes</name>
    <dbReference type="NCBI Taxonomy" id="2713419"/>
    <lineage>
        <taxon>Bacteria</taxon>
        <taxon>Bacillati</taxon>
        <taxon>Actinomycetota</taxon>
        <taxon>Coriobacteriia</taxon>
        <taxon>Coriobacteriales</taxon>
        <taxon>Coriobacteriaceae</taxon>
        <taxon>Collinsella</taxon>
    </lineage>
</organism>
<feature type="region of interest" description="Disordered" evidence="1">
    <location>
        <begin position="24"/>
        <end position="50"/>
    </location>
</feature>
<name>A0A7X9UCQ9_9ACTN</name>
<feature type="domain" description="Transposase Synechocystis PCC 6803" evidence="2">
    <location>
        <begin position="1"/>
        <end position="43"/>
    </location>
</feature>
<accession>A0A7X9UCQ9</accession>
<keyword evidence="4" id="KW-1185">Reference proteome</keyword>
<evidence type="ECO:0000313" key="4">
    <source>
        <dbReference type="Proteomes" id="UP000546970"/>
    </source>
</evidence>
<protein>
    <submittedName>
        <fullName evidence="3">Helix-turn-helix domain-containing protein</fullName>
    </submittedName>
</protein>
<evidence type="ECO:0000259" key="2">
    <source>
        <dbReference type="Pfam" id="PF01710"/>
    </source>
</evidence>
<sequence>MAYSKEAIDEVLAYLDEGHSARDAERRFGVSHESAARWRRKRDGKPIQPS</sequence>
<gene>
    <name evidence="3" type="ORF">HF320_06520</name>
</gene>
<dbReference type="AlphaFoldDB" id="A0A7X9UCQ9"/>
<dbReference type="InterPro" id="IPR002622">
    <property type="entry name" value="Transposase_14"/>
</dbReference>
<dbReference type="Pfam" id="PF01710">
    <property type="entry name" value="HTH_Tnp_IS630"/>
    <property type="match status" value="1"/>
</dbReference>
<evidence type="ECO:0000256" key="1">
    <source>
        <dbReference type="SAM" id="MobiDB-lite"/>
    </source>
</evidence>
<feature type="compositionally biased region" description="Basic and acidic residues" evidence="1">
    <location>
        <begin position="24"/>
        <end position="36"/>
    </location>
</feature>
<proteinExistence type="predicted"/>
<dbReference type="EMBL" id="JABBCP010000004">
    <property type="protein sequence ID" value="NMF55978.1"/>
    <property type="molecule type" value="Genomic_DNA"/>
</dbReference>
<dbReference type="Proteomes" id="UP000546970">
    <property type="component" value="Unassembled WGS sequence"/>
</dbReference>